<dbReference type="InterPro" id="IPR036291">
    <property type="entry name" value="NAD(P)-bd_dom_sf"/>
</dbReference>
<name>M0DFA9_HALPD</name>
<dbReference type="SUPFAM" id="SSF51735">
    <property type="entry name" value="NAD(P)-binding Rossmann-fold domains"/>
    <property type="match status" value="1"/>
</dbReference>
<gene>
    <name evidence="2" type="ORF">C474_02710</name>
</gene>
<dbReference type="Gene3D" id="3.40.50.720">
    <property type="entry name" value="NAD(P)-binding Rossmann-like Domain"/>
    <property type="match status" value="1"/>
</dbReference>
<dbReference type="EMBL" id="AOIV01000005">
    <property type="protein sequence ID" value="ELZ34181.1"/>
    <property type="molecule type" value="Genomic_DNA"/>
</dbReference>
<sequence>MTRTRTGVWFVGARGNVAATATTGARGIARGTTDDTGTVTAREPYTRLGLPGVEGFAFGGRDIAERPLLHAATEHDLSRQFAVPEAYAEDRRGGAGDGGDVETDPEAER</sequence>
<evidence type="ECO:0000256" key="1">
    <source>
        <dbReference type="SAM" id="MobiDB-lite"/>
    </source>
</evidence>
<reference evidence="2 3" key="1">
    <citation type="journal article" date="2014" name="PLoS Genet.">
        <title>Phylogenetically driven sequencing of extremely halophilic archaea reveals strategies for static and dynamic osmo-response.</title>
        <authorList>
            <person name="Becker E.A."/>
            <person name="Seitzer P.M."/>
            <person name="Tritt A."/>
            <person name="Larsen D."/>
            <person name="Krusor M."/>
            <person name="Yao A.I."/>
            <person name="Wu D."/>
            <person name="Madern D."/>
            <person name="Eisen J.A."/>
            <person name="Darling A.E."/>
            <person name="Facciotti M.T."/>
        </authorList>
    </citation>
    <scope>NUCLEOTIDE SEQUENCE [LARGE SCALE GENOMIC DNA]</scope>
    <source>
        <strain evidence="2 3">JCM 14848</strain>
    </source>
</reference>
<dbReference type="InParanoid" id="M0DFA9"/>
<keyword evidence="3" id="KW-1185">Reference proteome</keyword>
<dbReference type="AlphaFoldDB" id="M0DFA9"/>
<accession>M0DFA9</accession>
<feature type="compositionally biased region" description="Acidic residues" evidence="1">
    <location>
        <begin position="99"/>
        <end position="109"/>
    </location>
</feature>
<dbReference type="Proteomes" id="UP000011513">
    <property type="component" value="Unassembled WGS sequence"/>
</dbReference>
<comment type="caution">
    <text evidence="2">The sequence shown here is derived from an EMBL/GenBank/DDBJ whole genome shotgun (WGS) entry which is preliminary data.</text>
</comment>
<organism evidence="2 3">
    <name type="scientific">Halogeometricum pallidum JCM 14848</name>
    <dbReference type="NCBI Taxonomy" id="1227487"/>
    <lineage>
        <taxon>Archaea</taxon>
        <taxon>Methanobacteriati</taxon>
        <taxon>Methanobacteriota</taxon>
        <taxon>Stenosarchaea group</taxon>
        <taxon>Halobacteria</taxon>
        <taxon>Halobacteriales</taxon>
        <taxon>Haloferacaceae</taxon>
        <taxon>Halogeometricum</taxon>
    </lineage>
</organism>
<protein>
    <submittedName>
        <fullName evidence="2">Myo-inositol-1-phosphate synthase</fullName>
    </submittedName>
</protein>
<evidence type="ECO:0000313" key="3">
    <source>
        <dbReference type="Proteomes" id="UP000011513"/>
    </source>
</evidence>
<feature type="region of interest" description="Disordered" evidence="1">
    <location>
        <begin position="84"/>
        <end position="109"/>
    </location>
</feature>
<dbReference type="eggNOG" id="arCOG04213">
    <property type="taxonomic scope" value="Archaea"/>
</dbReference>
<proteinExistence type="predicted"/>
<evidence type="ECO:0000313" key="2">
    <source>
        <dbReference type="EMBL" id="ELZ34181.1"/>
    </source>
</evidence>
<dbReference type="RefSeq" id="WP_008383684.1">
    <property type="nucleotide sequence ID" value="NZ_AOIV01000005.1"/>
</dbReference>